<dbReference type="OrthoDB" id="2968468at2"/>
<evidence type="ECO:0008006" key="4">
    <source>
        <dbReference type="Google" id="ProtNLM"/>
    </source>
</evidence>
<accession>A0A366XYY3</accession>
<name>A0A366XYY3_9BACI</name>
<protein>
    <recommendedName>
        <fullName evidence="4">Spore coat protein CotO</fullName>
    </recommendedName>
</protein>
<evidence type="ECO:0000256" key="1">
    <source>
        <dbReference type="SAM" id="MobiDB-lite"/>
    </source>
</evidence>
<evidence type="ECO:0000313" key="2">
    <source>
        <dbReference type="EMBL" id="RBW69969.1"/>
    </source>
</evidence>
<evidence type="ECO:0000313" key="3">
    <source>
        <dbReference type="Proteomes" id="UP000253314"/>
    </source>
</evidence>
<dbReference type="EMBL" id="QOCW01000007">
    <property type="protein sequence ID" value="RBW69969.1"/>
    <property type="molecule type" value="Genomic_DNA"/>
</dbReference>
<dbReference type="AlphaFoldDB" id="A0A366XYY3"/>
<sequence length="170" mass="19309">MTNKNHQLKKSTPLMYIANQKIQPAAVNVQQVYHIYKTGEEKQEKVNEVLDEFEEEVAQKSGKGNESVSEAKSSELKKDEKQRIPIQKSVGKQRNKKPFKKLNITDKLNFLNSFPTFIPKPECEIITIASSYKGRVIAVKDGKITIQLTESEKEVFVNSSDILSINILTI</sequence>
<keyword evidence="3" id="KW-1185">Reference proteome</keyword>
<dbReference type="InterPro" id="IPR025439">
    <property type="entry name" value="Spore_coat_CotO"/>
</dbReference>
<comment type="caution">
    <text evidence="2">The sequence shown here is derived from an EMBL/GenBank/DDBJ whole genome shotgun (WGS) entry which is preliminary data.</text>
</comment>
<dbReference type="RefSeq" id="WP_113805725.1">
    <property type="nucleotide sequence ID" value="NZ_QOCW01000007.1"/>
</dbReference>
<feature type="compositionally biased region" description="Polar residues" evidence="1">
    <location>
        <begin position="62"/>
        <end position="71"/>
    </location>
</feature>
<feature type="compositionally biased region" description="Basic and acidic residues" evidence="1">
    <location>
        <begin position="72"/>
        <end position="83"/>
    </location>
</feature>
<reference evidence="2 3" key="1">
    <citation type="submission" date="2018-07" db="EMBL/GenBank/DDBJ databases">
        <title>Lottiidibacillus patelloidae gen. nov., sp. nov., isolated from the intestinal tract of a marine limpet and the reclassification of B. taeanensis BH030017T, B. algicola KMM 3737T and B. hwajinpoensis SW-72T as genus Lottiidibacillus.</title>
        <authorList>
            <person name="Liu R."/>
            <person name="Huang Z."/>
        </authorList>
    </citation>
    <scope>NUCLEOTIDE SEQUENCE [LARGE SCALE GENOMIC DNA]</scope>
    <source>
        <strain evidence="2 3">BH030017</strain>
    </source>
</reference>
<gene>
    <name evidence="2" type="ORF">DS031_08935</name>
</gene>
<feature type="region of interest" description="Disordered" evidence="1">
    <location>
        <begin position="56"/>
        <end position="97"/>
    </location>
</feature>
<organism evidence="2 3">
    <name type="scientific">Bacillus taeanensis</name>
    <dbReference type="NCBI Taxonomy" id="273032"/>
    <lineage>
        <taxon>Bacteria</taxon>
        <taxon>Bacillati</taxon>
        <taxon>Bacillota</taxon>
        <taxon>Bacilli</taxon>
        <taxon>Bacillales</taxon>
        <taxon>Bacillaceae</taxon>
        <taxon>Bacillus</taxon>
    </lineage>
</organism>
<proteinExistence type="predicted"/>
<dbReference type="Pfam" id="PF14153">
    <property type="entry name" value="Spore_coat_CotO"/>
    <property type="match status" value="1"/>
</dbReference>
<dbReference type="Proteomes" id="UP000253314">
    <property type="component" value="Unassembled WGS sequence"/>
</dbReference>